<evidence type="ECO:0000313" key="3">
    <source>
        <dbReference type="Proteomes" id="UP000199118"/>
    </source>
</evidence>
<proteinExistence type="predicted"/>
<feature type="transmembrane region" description="Helical" evidence="1">
    <location>
        <begin position="893"/>
        <end position="910"/>
    </location>
</feature>
<dbReference type="AlphaFoldDB" id="A0A1H2Z174"/>
<feature type="transmembrane region" description="Helical" evidence="1">
    <location>
        <begin position="468"/>
        <end position="488"/>
    </location>
</feature>
<dbReference type="STRING" id="356660.SAMN05444336_103319"/>
<feature type="transmembrane region" description="Helical" evidence="1">
    <location>
        <begin position="943"/>
        <end position="967"/>
    </location>
</feature>
<name>A0A1H2Z174_9RHOB</name>
<dbReference type="Proteomes" id="UP000199118">
    <property type="component" value="Unassembled WGS sequence"/>
</dbReference>
<dbReference type="PANTHER" id="PTHR32063">
    <property type="match status" value="1"/>
</dbReference>
<dbReference type="EMBL" id="FNMZ01000003">
    <property type="protein sequence ID" value="SDX10654.1"/>
    <property type="molecule type" value="Genomic_DNA"/>
</dbReference>
<sequence length="1079" mass="115591">MAAPSFRPPRPPRRPGVLGYFVRHGTAANLLMALMVLFGLYGANNLRMQLTPDIPSNRIMVYAIWEGAGPEQIDGAVISLLQPALQEIDGLSRLRSTAKDRVGTLILEFEPGQDMAAAGEEASAAVLGVGGLPGTVERPVVRRQVWTDRVTDVVLHGPVGHDQIGRLATEFADQLRAAGLARVSLLGAPPHAIRVSVPERELVRHGLTIAEVADAVSDAARSDPGGRMAAGDRVSTGAERRSIEELGDVVVGAGTEGDRLRLRDVASIEDEGARTGRRYYVGDNAAAVIDVRRNEAGDAVEIMRTVRAVAARMAPTLPAGVRFDYVSTRVERVEDRLALLLDNAVFGMALVLAVLFLFLNARTALWVSAGIPISLLFAAGMMWALGLSLNLVTLFALILTLGIVVDDAIVVGEHADDLSRRRGLAPAVAAEQAAKRMAAPVISAGLTTAIAFAGLLAIGGRFGQMLEGLSIVVAMVLLASLAESLLVLPNHMRHALARGGSGGAGAGTRRRDWAEFASAPVNRGFDALREGVVRPTARAVARFRWPALGLAFALLAFAIAQLQTGALPWRFWHSPDRSSLAGNIAMLSGAEREDTLEQLHLVETAVREAGAVFEARHGTDPVRFSLGQVGGNAGRGLAVEDSKETWQLASLSVELIDPDLRPYSSWEFLAEVQKHIRRTPLTEVISFRGVGEGPGEDSISIELSGAEPEELKAASEAVQQALAVYPEVSALEDNLAYDQTELLLEITPLGESQGLTAEAIGTVLRHRLTGIIAAEFAVEGRAGRITVRLPRDELTADFLSRTRIRTPSGDWAPLSELVTVASRPGFGMLRRVDGVMSVTVTGELSEDDADRAAFIERELRERILPDAAERYDIRYDLSGLAKQERAFLADAEAGFAMALAGIYLVLAWVFASWSRPLTVLVAVPFGLVGAVWGHVWMDLPMTLYSVVGLIGMSGIIINDSIVLVTTIDEYSRRRALAPALVDAVCDRFRAVTLTTLTTVLGLAPLLFETSSEAQALRPTVVTLCFGLGFGFFLVLLVTPALVLAQRDVGAALTSARRLALLALGLRRARRLGRARDRAT</sequence>
<feature type="transmembrane region" description="Helical" evidence="1">
    <location>
        <begin position="917"/>
        <end position="937"/>
    </location>
</feature>
<evidence type="ECO:0000256" key="1">
    <source>
        <dbReference type="SAM" id="Phobius"/>
    </source>
</evidence>
<dbReference type="PANTHER" id="PTHR32063:SF33">
    <property type="entry name" value="RND SUPERFAMILY EFFLUX PUMP PERMEASE COMPONENT"/>
    <property type="match status" value="1"/>
</dbReference>
<dbReference type="Gene3D" id="3.30.70.1430">
    <property type="entry name" value="Multidrug efflux transporter AcrB pore domain"/>
    <property type="match status" value="2"/>
</dbReference>
<feature type="transmembrane region" description="Helical" evidence="1">
    <location>
        <begin position="337"/>
        <end position="358"/>
    </location>
</feature>
<feature type="transmembrane region" description="Helical" evidence="1">
    <location>
        <begin position="1019"/>
        <end position="1044"/>
    </location>
</feature>
<dbReference type="GO" id="GO:0042910">
    <property type="term" value="F:xenobiotic transmembrane transporter activity"/>
    <property type="evidence" value="ECO:0007669"/>
    <property type="project" value="TreeGrafter"/>
</dbReference>
<dbReference type="SUPFAM" id="SSF82693">
    <property type="entry name" value="Multidrug efflux transporter AcrB pore domain, PN1, PN2, PC1 and PC2 subdomains"/>
    <property type="match status" value="1"/>
</dbReference>
<feature type="transmembrane region" description="Helical" evidence="1">
    <location>
        <begin position="988"/>
        <end position="1007"/>
    </location>
</feature>
<dbReference type="Gene3D" id="3.30.2090.10">
    <property type="entry name" value="Multidrug efflux transporter AcrB TolC docking domain, DN and DC subdomains"/>
    <property type="match status" value="2"/>
</dbReference>
<dbReference type="SUPFAM" id="SSF82866">
    <property type="entry name" value="Multidrug efflux transporter AcrB transmembrane domain"/>
    <property type="match status" value="2"/>
</dbReference>
<feature type="transmembrane region" description="Helical" evidence="1">
    <location>
        <begin position="365"/>
        <end position="385"/>
    </location>
</feature>
<keyword evidence="1" id="KW-0812">Transmembrane</keyword>
<dbReference type="Pfam" id="PF00873">
    <property type="entry name" value="ACR_tran"/>
    <property type="match status" value="1"/>
</dbReference>
<keyword evidence="1" id="KW-0472">Membrane</keyword>
<dbReference type="OrthoDB" id="174266at2"/>
<dbReference type="InterPro" id="IPR027463">
    <property type="entry name" value="AcrB_DN_DC_subdom"/>
</dbReference>
<feature type="transmembrane region" description="Helical" evidence="1">
    <location>
        <begin position="441"/>
        <end position="462"/>
    </location>
</feature>
<evidence type="ECO:0000313" key="2">
    <source>
        <dbReference type="EMBL" id="SDX10654.1"/>
    </source>
</evidence>
<dbReference type="PRINTS" id="PR00702">
    <property type="entry name" value="ACRIFLAVINRP"/>
</dbReference>
<dbReference type="SUPFAM" id="SSF82714">
    <property type="entry name" value="Multidrug efflux transporter AcrB TolC docking domain, DN and DC subdomains"/>
    <property type="match status" value="2"/>
</dbReference>
<dbReference type="InterPro" id="IPR001036">
    <property type="entry name" value="Acrflvin-R"/>
</dbReference>
<gene>
    <name evidence="2" type="ORF">SAMN05444336_103319</name>
</gene>
<protein>
    <submittedName>
        <fullName evidence="2">Multidrug efflux pump subunit AcrB</fullName>
    </submittedName>
</protein>
<dbReference type="Gene3D" id="1.20.1640.10">
    <property type="entry name" value="Multidrug efflux transporter AcrB transmembrane domain"/>
    <property type="match status" value="2"/>
</dbReference>
<keyword evidence="3" id="KW-1185">Reference proteome</keyword>
<keyword evidence="1" id="KW-1133">Transmembrane helix</keyword>
<dbReference type="GO" id="GO:0005886">
    <property type="term" value="C:plasma membrane"/>
    <property type="evidence" value="ECO:0007669"/>
    <property type="project" value="TreeGrafter"/>
</dbReference>
<feature type="transmembrane region" description="Helical" evidence="1">
    <location>
        <begin position="547"/>
        <end position="569"/>
    </location>
</feature>
<organism evidence="2 3">
    <name type="scientific">Albimonas donghaensis</name>
    <dbReference type="NCBI Taxonomy" id="356660"/>
    <lineage>
        <taxon>Bacteria</taxon>
        <taxon>Pseudomonadati</taxon>
        <taxon>Pseudomonadota</taxon>
        <taxon>Alphaproteobacteria</taxon>
        <taxon>Rhodobacterales</taxon>
        <taxon>Paracoccaceae</taxon>
        <taxon>Albimonas</taxon>
    </lineage>
</organism>
<accession>A0A1H2Z174</accession>
<reference evidence="2 3" key="1">
    <citation type="submission" date="2016-10" db="EMBL/GenBank/DDBJ databases">
        <authorList>
            <person name="de Groot N.N."/>
        </authorList>
    </citation>
    <scope>NUCLEOTIDE SEQUENCE [LARGE SCALE GENOMIC DNA]</scope>
    <source>
        <strain evidence="2 3">DSM 17890</strain>
    </source>
</reference>
<feature type="transmembrane region" description="Helical" evidence="1">
    <location>
        <begin position="21"/>
        <end position="43"/>
    </location>
</feature>
<dbReference type="Gene3D" id="3.30.70.1320">
    <property type="entry name" value="Multidrug efflux transporter AcrB pore domain like"/>
    <property type="match status" value="1"/>
</dbReference>
<feature type="transmembrane region" description="Helical" evidence="1">
    <location>
        <begin position="391"/>
        <end position="412"/>
    </location>
</feature>
<dbReference type="Gene3D" id="3.30.70.1440">
    <property type="entry name" value="Multidrug efflux transporter AcrB pore domain"/>
    <property type="match status" value="1"/>
</dbReference>
<dbReference type="RefSeq" id="WP_092681659.1">
    <property type="nucleotide sequence ID" value="NZ_FNMZ01000003.1"/>
</dbReference>